<reference evidence="2" key="1">
    <citation type="submission" date="2014-11" db="EMBL/GenBank/DDBJ databases">
        <authorList>
            <person name="Wibberg D."/>
        </authorList>
    </citation>
    <scope>NUCLEOTIDE SEQUENCE [LARGE SCALE GENOMIC DNA]</scope>
    <source>
        <strain evidence="2">L3</strain>
    </source>
</reference>
<proteinExistence type="predicted"/>
<organism evidence="1 2">
    <name type="scientific">Defluviitoga tunisiensis</name>
    <dbReference type="NCBI Taxonomy" id="1006576"/>
    <lineage>
        <taxon>Bacteria</taxon>
        <taxon>Thermotogati</taxon>
        <taxon>Thermotogota</taxon>
        <taxon>Thermotogae</taxon>
        <taxon>Petrotogales</taxon>
        <taxon>Petrotogaceae</taxon>
        <taxon>Defluviitoga</taxon>
    </lineage>
</organism>
<name>A0A0C7NM46_DEFTU</name>
<keyword evidence="2" id="KW-1185">Reference proteome</keyword>
<accession>A0A0C7NM46</accession>
<evidence type="ECO:0000313" key="1">
    <source>
        <dbReference type="EMBL" id="CEP78971.1"/>
    </source>
</evidence>
<evidence type="ECO:0000313" key="2">
    <source>
        <dbReference type="Proteomes" id="UP000032809"/>
    </source>
</evidence>
<dbReference type="KEGG" id="dtn:DTL3_1683"/>
<dbReference type="EMBL" id="LN824141">
    <property type="protein sequence ID" value="CEP78971.1"/>
    <property type="molecule type" value="Genomic_DNA"/>
</dbReference>
<dbReference type="HOGENOM" id="CLU_1719323_0_0_0"/>
<dbReference type="Proteomes" id="UP000032809">
    <property type="component" value="Chromosome I"/>
</dbReference>
<dbReference type="AlphaFoldDB" id="A0A0C7NM46"/>
<sequence length="152" mass="17580">MKKKLSLIIISLLLLTSFIFADKFILVSDSSFKVYRLEAYDSFELTGDALTLKKADTLWSGSDVSVKINLVTELELQKYQQLEQMLKEGRTIPAPTKPGERSTGKIITVEWLKEDKKEKLTEEMKKFLVDANQTMFDLTKWLNDWANWIPVK</sequence>
<gene>
    <name evidence="1" type="ORF">DTL3_1683</name>
</gene>
<dbReference type="RefSeq" id="WP_045088315.1">
    <property type="nucleotide sequence ID" value="NZ_LN824141.1"/>
</dbReference>
<protein>
    <submittedName>
        <fullName evidence="1">Uncharacterized protein</fullName>
    </submittedName>
</protein>
<dbReference type="OrthoDB" id="9848222at2"/>